<evidence type="ECO:0000313" key="10">
    <source>
        <dbReference type="Proteomes" id="UP001497497"/>
    </source>
</evidence>
<dbReference type="Pfam" id="PF01697">
    <property type="entry name" value="Glyco_transf_92"/>
    <property type="match status" value="1"/>
</dbReference>
<evidence type="ECO:0000256" key="8">
    <source>
        <dbReference type="RuleBase" id="RU366017"/>
    </source>
</evidence>
<feature type="non-terminal residue" evidence="9">
    <location>
        <position position="1"/>
    </location>
</feature>
<comment type="subcellular location">
    <subcellularLocation>
        <location evidence="1">Membrane</location>
        <topology evidence="1">Single-pass membrane protein</topology>
    </subcellularLocation>
</comment>
<dbReference type="PANTHER" id="PTHR21461">
    <property type="entry name" value="GLYCOSYLTRANSFERASE FAMILY 92 PROTEIN"/>
    <property type="match status" value="1"/>
</dbReference>
<keyword evidence="4 8" id="KW-0808">Transferase</keyword>
<evidence type="ECO:0000256" key="6">
    <source>
        <dbReference type="ARBA" id="ARBA00022989"/>
    </source>
</evidence>
<sequence>IFTCVLREKSKPSSVSLTFNLTDEPTNRIRVLYPKPFQRNFTVCHAALFNFNNPKQIINSFEINRVLGAQHFYVYNLSVSNTTDAVLRHYQRLGLLTVMPWRLPASGVWYHGQLLAINDCVYRNRHASQFVVIHDTDEYIIPEVHGSWAEVLRAAEDDYFKNGTKARNIKNVGSFIFQSSFYYNTSDKLWGSIKRDASMTADEEAFLTKHGVFPFIHTLRDGNIFNLFERSKAIVRPESVIQAGIHSVDVQRTSAGTAVVSRSLAALHHYRYFPNTN</sequence>
<evidence type="ECO:0000256" key="7">
    <source>
        <dbReference type="ARBA" id="ARBA00023136"/>
    </source>
</evidence>
<comment type="caution">
    <text evidence="9">The sequence shown here is derived from an EMBL/GenBank/DDBJ whole genome shotgun (WGS) entry which is preliminary data.</text>
</comment>
<proteinExistence type="inferred from homology"/>
<evidence type="ECO:0000256" key="4">
    <source>
        <dbReference type="ARBA" id="ARBA00022679"/>
    </source>
</evidence>
<keyword evidence="7" id="KW-0472">Membrane</keyword>
<protein>
    <recommendedName>
        <fullName evidence="8">Glycosyltransferase family 92 protein</fullName>
        <ecNumber evidence="8">2.4.1.-</ecNumber>
    </recommendedName>
</protein>
<organism evidence="9 10">
    <name type="scientific">Lymnaea stagnalis</name>
    <name type="common">Great pond snail</name>
    <name type="synonym">Helix stagnalis</name>
    <dbReference type="NCBI Taxonomy" id="6523"/>
    <lineage>
        <taxon>Eukaryota</taxon>
        <taxon>Metazoa</taxon>
        <taxon>Spiralia</taxon>
        <taxon>Lophotrochozoa</taxon>
        <taxon>Mollusca</taxon>
        <taxon>Gastropoda</taxon>
        <taxon>Heterobranchia</taxon>
        <taxon>Euthyneura</taxon>
        <taxon>Panpulmonata</taxon>
        <taxon>Hygrophila</taxon>
        <taxon>Lymnaeoidea</taxon>
        <taxon>Lymnaeidae</taxon>
        <taxon>Lymnaea</taxon>
    </lineage>
</organism>
<evidence type="ECO:0000256" key="5">
    <source>
        <dbReference type="ARBA" id="ARBA00022692"/>
    </source>
</evidence>
<dbReference type="AlphaFoldDB" id="A0AAV2IPM1"/>
<keyword evidence="5" id="KW-0812">Transmembrane</keyword>
<name>A0AAV2IPM1_LYMST</name>
<dbReference type="GO" id="GO:0005737">
    <property type="term" value="C:cytoplasm"/>
    <property type="evidence" value="ECO:0007669"/>
    <property type="project" value="TreeGrafter"/>
</dbReference>
<dbReference type="EC" id="2.4.1.-" evidence="8"/>
<dbReference type="InterPro" id="IPR008166">
    <property type="entry name" value="Glyco_transf_92"/>
</dbReference>
<dbReference type="GO" id="GO:0016757">
    <property type="term" value="F:glycosyltransferase activity"/>
    <property type="evidence" value="ECO:0007669"/>
    <property type="project" value="UniProtKB-UniRule"/>
</dbReference>
<feature type="non-terminal residue" evidence="9">
    <location>
        <position position="277"/>
    </location>
</feature>
<evidence type="ECO:0000313" key="9">
    <source>
        <dbReference type="EMBL" id="CAL1548063.1"/>
    </source>
</evidence>
<dbReference type="GO" id="GO:0016020">
    <property type="term" value="C:membrane"/>
    <property type="evidence" value="ECO:0007669"/>
    <property type="project" value="UniProtKB-SubCell"/>
</dbReference>
<accession>A0AAV2IPM1</accession>
<evidence type="ECO:0000256" key="1">
    <source>
        <dbReference type="ARBA" id="ARBA00004167"/>
    </source>
</evidence>
<gene>
    <name evidence="9" type="ORF">GSLYS_00021380001</name>
</gene>
<dbReference type="EMBL" id="CAXITT010001159">
    <property type="protein sequence ID" value="CAL1548063.1"/>
    <property type="molecule type" value="Genomic_DNA"/>
</dbReference>
<dbReference type="Proteomes" id="UP001497497">
    <property type="component" value="Unassembled WGS sequence"/>
</dbReference>
<reference evidence="9 10" key="1">
    <citation type="submission" date="2024-04" db="EMBL/GenBank/DDBJ databases">
        <authorList>
            <consortium name="Genoscope - CEA"/>
            <person name="William W."/>
        </authorList>
    </citation>
    <scope>NUCLEOTIDE SEQUENCE [LARGE SCALE GENOMIC DNA]</scope>
</reference>
<evidence type="ECO:0000256" key="3">
    <source>
        <dbReference type="ARBA" id="ARBA00022676"/>
    </source>
</evidence>
<comment type="similarity">
    <text evidence="2 8">Belongs to the glycosyltransferase 92 family.</text>
</comment>
<evidence type="ECO:0000256" key="2">
    <source>
        <dbReference type="ARBA" id="ARBA00007647"/>
    </source>
</evidence>
<keyword evidence="3 8" id="KW-0328">Glycosyltransferase</keyword>
<keyword evidence="6" id="KW-1133">Transmembrane helix</keyword>
<keyword evidence="10" id="KW-1185">Reference proteome</keyword>
<dbReference type="PANTHER" id="PTHR21461:SF69">
    <property type="entry name" value="GLYCOSYLTRANSFERASE FAMILY 92 PROTEIN"/>
    <property type="match status" value="1"/>
</dbReference>